<comment type="similarity">
    <text evidence="5">Belongs to the TAM41 family.</text>
</comment>
<evidence type="ECO:0000256" key="4">
    <source>
        <dbReference type="ARBA" id="ARBA00005189"/>
    </source>
</evidence>
<evidence type="ECO:0000313" key="21">
    <source>
        <dbReference type="EMBL" id="OMJ28392.1"/>
    </source>
</evidence>
<evidence type="ECO:0000256" key="13">
    <source>
        <dbReference type="ARBA" id="ARBA00023098"/>
    </source>
</evidence>
<evidence type="ECO:0000256" key="5">
    <source>
        <dbReference type="ARBA" id="ARBA00005458"/>
    </source>
</evidence>
<keyword evidence="22" id="KW-1185">Reference proteome</keyword>
<evidence type="ECO:0000256" key="10">
    <source>
        <dbReference type="ARBA" id="ARBA00022695"/>
    </source>
</evidence>
<evidence type="ECO:0000256" key="14">
    <source>
        <dbReference type="ARBA" id="ARBA00023128"/>
    </source>
</evidence>
<evidence type="ECO:0000256" key="11">
    <source>
        <dbReference type="ARBA" id="ARBA00022792"/>
    </source>
</evidence>
<keyword evidence="12" id="KW-0460">Magnesium</keyword>
<evidence type="ECO:0000256" key="7">
    <source>
        <dbReference type="ARBA" id="ARBA00018337"/>
    </source>
</evidence>
<keyword evidence="15" id="KW-0472">Membrane</keyword>
<keyword evidence="17" id="KW-1208">Phospholipid metabolism</keyword>
<evidence type="ECO:0000256" key="12">
    <source>
        <dbReference type="ARBA" id="ARBA00022842"/>
    </source>
</evidence>
<keyword evidence="14" id="KW-0496">Mitochondrion</keyword>
<dbReference type="InterPro" id="IPR015222">
    <property type="entry name" value="Tam41"/>
</dbReference>
<dbReference type="Proteomes" id="UP000187429">
    <property type="component" value="Unassembled WGS sequence"/>
</dbReference>
<evidence type="ECO:0000256" key="15">
    <source>
        <dbReference type="ARBA" id="ARBA00023136"/>
    </source>
</evidence>
<evidence type="ECO:0000256" key="9">
    <source>
        <dbReference type="ARBA" id="ARBA00022679"/>
    </source>
</evidence>
<evidence type="ECO:0000313" key="20">
    <source>
        <dbReference type="EMBL" id="OMJ26694.1"/>
    </source>
</evidence>
<name>A0A1R1YIH8_9FUNG</name>
<dbReference type="Pfam" id="PF09139">
    <property type="entry name" value="Tam41_Mmp37"/>
    <property type="match status" value="1"/>
</dbReference>
<evidence type="ECO:0000256" key="16">
    <source>
        <dbReference type="ARBA" id="ARBA00023209"/>
    </source>
</evidence>
<keyword evidence="13" id="KW-0443">Lipid metabolism</keyword>
<keyword evidence="8" id="KW-0444">Lipid biosynthesis</keyword>
<reference evidence="20" key="1">
    <citation type="submission" date="2017-01" db="EMBL/GenBank/DDBJ databases">
        <authorList>
            <person name="Mah S.A."/>
            <person name="Swanson W.J."/>
            <person name="Moy G.W."/>
            <person name="Vacquier V.D."/>
        </authorList>
    </citation>
    <scope>NUCLEOTIDE SEQUENCE [LARGE SCALE GENOMIC DNA]</scope>
    <source>
        <strain evidence="20">ID-206-W2</strain>
    </source>
</reference>
<dbReference type="EMBL" id="LSSM01001402">
    <property type="protein sequence ID" value="OMJ26694.1"/>
    <property type="molecule type" value="Genomic_DNA"/>
</dbReference>
<dbReference type="EMBL" id="LSSM01000609">
    <property type="protein sequence ID" value="OMJ28392.1"/>
    <property type="molecule type" value="Genomic_DNA"/>
</dbReference>
<comment type="caution">
    <text evidence="20">The sequence shown here is derived from an EMBL/GenBank/DDBJ whole genome shotgun (WGS) entry which is preliminary data.</text>
</comment>
<dbReference type="GO" id="GO:0032049">
    <property type="term" value="P:cardiolipin biosynthetic process"/>
    <property type="evidence" value="ECO:0007669"/>
    <property type="project" value="InterPro"/>
</dbReference>
<evidence type="ECO:0000313" key="22">
    <source>
        <dbReference type="Proteomes" id="UP000187429"/>
    </source>
</evidence>
<keyword evidence="11" id="KW-0999">Mitochondrion inner membrane</keyword>
<protein>
    <recommendedName>
        <fullName evidence="7">Phosphatidate cytidylyltransferase, mitochondrial</fullName>
        <ecNumber evidence="6">2.7.7.41</ecNumber>
    </recommendedName>
    <alternativeName>
        <fullName evidence="18">CDP-diacylglycerol synthase</fullName>
    </alternativeName>
</protein>
<dbReference type="OrthoDB" id="341477at2759"/>
<comment type="cofactor">
    <cofactor evidence="1">
        <name>Mg(2+)</name>
        <dbReference type="ChEBI" id="CHEBI:18420"/>
    </cofactor>
</comment>
<evidence type="ECO:0000256" key="3">
    <source>
        <dbReference type="ARBA" id="ARBA00005119"/>
    </source>
</evidence>
<evidence type="ECO:0000256" key="18">
    <source>
        <dbReference type="ARBA" id="ARBA00029893"/>
    </source>
</evidence>
<comment type="pathway">
    <text evidence="3">Phospholipid metabolism; CDP-diacylglycerol biosynthesis; CDP-diacylglycerol from sn-glycerol 3-phosphate: step 3/3.</text>
</comment>
<proteinExistence type="inferred from homology"/>
<reference evidence="22" key="2">
    <citation type="submission" date="2017-01" db="EMBL/GenBank/DDBJ databases">
        <authorList>
            <person name="Wang Y."/>
            <person name="White M."/>
            <person name="Kvist S."/>
            <person name="Moncalvo J.-M."/>
        </authorList>
    </citation>
    <scope>NUCLEOTIDE SEQUENCE [LARGE SCALE GENOMIC DNA]</scope>
    <source>
        <strain evidence="22">ID-206-W2</strain>
    </source>
</reference>
<keyword evidence="16" id="KW-0594">Phospholipid biosynthesis</keyword>
<comment type="pathway">
    <text evidence="4">Lipid metabolism.</text>
</comment>
<evidence type="ECO:0000256" key="1">
    <source>
        <dbReference type="ARBA" id="ARBA00001946"/>
    </source>
</evidence>
<keyword evidence="9 20" id="KW-0808">Transferase</keyword>
<accession>A0A1R1YIH8</accession>
<organism evidence="20 22">
    <name type="scientific">Smittium culicis</name>
    <dbReference type="NCBI Taxonomy" id="133412"/>
    <lineage>
        <taxon>Eukaryota</taxon>
        <taxon>Fungi</taxon>
        <taxon>Fungi incertae sedis</taxon>
        <taxon>Zoopagomycota</taxon>
        <taxon>Kickxellomycotina</taxon>
        <taxon>Harpellomycetes</taxon>
        <taxon>Harpellales</taxon>
        <taxon>Legeriomycetaceae</taxon>
        <taxon>Smittium</taxon>
    </lineage>
</organism>
<feature type="region of interest" description="Disordered" evidence="19">
    <location>
        <begin position="92"/>
        <end position="111"/>
    </location>
</feature>
<evidence type="ECO:0000256" key="19">
    <source>
        <dbReference type="SAM" id="MobiDB-lite"/>
    </source>
</evidence>
<dbReference type="GO" id="GO:0005743">
    <property type="term" value="C:mitochondrial inner membrane"/>
    <property type="evidence" value="ECO:0007669"/>
    <property type="project" value="UniProtKB-SubCell"/>
</dbReference>
<feature type="compositionally biased region" description="Low complexity" evidence="19">
    <location>
        <begin position="92"/>
        <end position="102"/>
    </location>
</feature>
<dbReference type="EC" id="2.7.7.41" evidence="6"/>
<sequence>MFPKIQASNTLSSNPQFLKTVSLYFSTKLSTDAAQNSSIQDHTLLITDPSKLQKQNSLNPEIQSVTPIKLHQLNPELPQNPLPSINLTLSPNTTTKTPKSSPINIKVTPNISPNTKKNLSLNASINSTQDSATEQARKKLTKSLLTNFDAPIKYAFAYGSGIFPQTTSSNSPQPPFSSGNMVDMIFAVSHPEHWHSINISQNPSHYSFLKNFGSSAVSFVQTKLGSGLYYNPYVQLGDLNVKYGVISLDSLVGDLLSWETCYVAGRMHKPTLNLIDNKFVRLCSRVNLATAARVALLSLPETFSEKEFFTTIVALSYNGDLRFSVGGEAPNKISNIVNNQIDSLRQMYSEVIEGLECVWYTSNITDPKSLNGSPLMMQQNMDPEVRSLQVFKKLPAKLKAIIAATYENNYSLEIRSSTDYDSSDNKTAIGIVSCPKIPELVTASVQSIVRWPSFTQSIKGIFSAGLLKSYKYAKSKRSKAINN</sequence>
<gene>
    <name evidence="21" type="ORF">AYI69_g2141</name>
    <name evidence="20" type="ORF">AYI69_g3897</name>
</gene>
<dbReference type="GO" id="GO:0016024">
    <property type="term" value="P:CDP-diacylglycerol biosynthetic process"/>
    <property type="evidence" value="ECO:0007669"/>
    <property type="project" value="UniProtKB-UniPathway"/>
</dbReference>
<evidence type="ECO:0000256" key="8">
    <source>
        <dbReference type="ARBA" id="ARBA00022516"/>
    </source>
</evidence>
<keyword evidence="10 20" id="KW-0548">Nucleotidyltransferase</keyword>
<dbReference type="PANTHER" id="PTHR13619:SF0">
    <property type="entry name" value="PHOSPHATIDATE CYTIDYLYLTRANSFERASE, MITOCHONDRIAL"/>
    <property type="match status" value="1"/>
</dbReference>
<comment type="subcellular location">
    <subcellularLocation>
        <location evidence="2">Mitochondrion inner membrane</location>
        <topology evidence="2">Peripheral membrane protein</topology>
        <orientation evidence="2">Matrix side</orientation>
    </subcellularLocation>
</comment>
<evidence type="ECO:0000256" key="17">
    <source>
        <dbReference type="ARBA" id="ARBA00023264"/>
    </source>
</evidence>
<evidence type="ECO:0000256" key="6">
    <source>
        <dbReference type="ARBA" id="ARBA00012487"/>
    </source>
</evidence>
<dbReference type="AlphaFoldDB" id="A0A1R1YIH8"/>
<dbReference type="PANTHER" id="PTHR13619">
    <property type="entry name" value="PHOSPHATIDATE CYTIDYLYLTRANSFERASE, MITOCHONDRIAL"/>
    <property type="match status" value="1"/>
</dbReference>
<dbReference type="GO" id="GO:0004605">
    <property type="term" value="F:phosphatidate cytidylyltransferase activity"/>
    <property type="evidence" value="ECO:0007669"/>
    <property type="project" value="UniProtKB-EC"/>
</dbReference>
<evidence type="ECO:0000256" key="2">
    <source>
        <dbReference type="ARBA" id="ARBA00004443"/>
    </source>
</evidence>
<dbReference type="UniPathway" id="UPA00557">
    <property type="reaction ID" value="UER00614"/>
</dbReference>